<organism evidence="8 9">
    <name type="scientific">Cryptolaemus montrouzieri</name>
    <dbReference type="NCBI Taxonomy" id="559131"/>
    <lineage>
        <taxon>Eukaryota</taxon>
        <taxon>Metazoa</taxon>
        <taxon>Ecdysozoa</taxon>
        <taxon>Arthropoda</taxon>
        <taxon>Hexapoda</taxon>
        <taxon>Insecta</taxon>
        <taxon>Pterygota</taxon>
        <taxon>Neoptera</taxon>
        <taxon>Endopterygota</taxon>
        <taxon>Coleoptera</taxon>
        <taxon>Polyphaga</taxon>
        <taxon>Cucujiformia</taxon>
        <taxon>Coccinelloidea</taxon>
        <taxon>Coccinellidae</taxon>
        <taxon>Scymninae</taxon>
        <taxon>Scymnini</taxon>
        <taxon>Cryptolaemus</taxon>
    </lineage>
</organism>
<evidence type="ECO:0000259" key="7">
    <source>
        <dbReference type="Pfam" id="PF00080"/>
    </source>
</evidence>
<evidence type="ECO:0000313" key="8">
    <source>
        <dbReference type="EMBL" id="KAL3269814.1"/>
    </source>
</evidence>
<dbReference type="SUPFAM" id="SSF49329">
    <property type="entry name" value="Cu,Zn superoxide dismutase-like"/>
    <property type="match status" value="1"/>
</dbReference>
<evidence type="ECO:0000256" key="1">
    <source>
        <dbReference type="ARBA" id="ARBA00012682"/>
    </source>
</evidence>
<dbReference type="InterPro" id="IPR036423">
    <property type="entry name" value="SOD-like_Cu/Zn_dom_sf"/>
</dbReference>
<evidence type="ECO:0000256" key="5">
    <source>
        <dbReference type="ARBA" id="ARBA00023002"/>
    </source>
</evidence>
<dbReference type="EMBL" id="JABFTP020000021">
    <property type="protein sequence ID" value="KAL3269814.1"/>
    <property type="molecule type" value="Genomic_DNA"/>
</dbReference>
<dbReference type="EC" id="1.15.1.1" evidence="1"/>
<dbReference type="Gene3D" id="2.60.40.200">
    <property type="entry name" value="Superoxide dismutase, copper/zinc binding domain"/>
    <property type="match status" value="1"/>
</dbReference>
<evidence type="ECO:0000313" key="9">
    <source>
        <dbReference type="Proteomes" id="UP001516400"/>
    </source>
</evidence>
<dbReference type="InterPro" id="IPR024134">
    <property type="entry name" value="SOD_Cu/Zn_/chaperone"/>
</dbReference>
<keyword evidence="5" id="KW-0560">Oxidoreductase</keyword>
<keyword evidence="2" id="KW-0479">Metal-binding</keyword>
<gene>
    <name evidence="8" type="ORF">HHI36_008872</name>
</gene>
<comment type="catalytic activity">
    <reaction evidence="6">
        <text>2 superoxide + 2 H(+) = H2O2 + O2</text>
        <dbReference type="Rhea" id="RHEA:20696"/>
        <dbReference type="ChEBI" id="CHEBI:15378"/>
        <dbReference type="ChEBI" id="CHEBI:15379"/>
        <dbReference type="ChEBI" id="CHEBI:16240"/>
        <dbReference type="ChEBI" id="CHEBI:18421"/>
        <dbReference type="EC" id="1.15.1.1"/>
    </reaction>
</comment>
<dbReference type="PRINTS" id="PR00068">
    <property type="entry name" value="CUZNDISMTASE"/>
</dbReference>
<evidence type="ECO:0000256" key="6">
    <source>
        <dbReference type="ARBA" id="ARBA00049204"/>
    </source>
</evidence>
<keyword evidence="3" id="KW-0862">Zinc</keyword>
<dbReference type="InterPro" id="IPR001424">
    <property type="entry name" value="SOD_Cu_Zn_dom"/>
</dbReference>
<comment type="caution">
    <text evidence="8">The sequence shown here is derived from an EMBL/GenBank/DDBJ whole genome shotgun (WGS) entry which is preliminary data.</text>
</comment>
<evidence type="ECO:0000256" key="4">
    <source>
        <dbReference type="ARBA" id="ARBA00022862"/>
    </source>
</evidence>
<dbReference type="GO" id="GO:0004784">
    <property type="term" value="F:superoxide dismutase activity"/>
    <property type="evidence" value="ECO:0007669"/>
    <property type="project" value="UniProtKB-EC"/>
</dbReference>
<sequence>MHCKVYRNLLKISFQYFLYLQSYNKSLMKHGKRDDEVRHIGDLGNILSNEEKKAEESFFDKHISFKGETNIIGKVLVVHADADDYGRGTFADSPITGNSGEKIACGIIERSSSPRHLATVLAIFLPILILTIRN</sequence>
<keyword evidence="9" id="KW-1185">Reference proteome</keyword>
<name>A0ABD2MTR8_9CUCU</name>
<keyword evidence="4" id="KW-0049">Antioxidant</keyword>
<dbReference type="PANTHER" id="PTHR10003">
    <property type="entry name" value="SUPEROXIDE DISMUTASE CU-ZN -RELATED"/>
    <property type="match status" value="1"/>
</dbReference>
<reference evidence="8 9" key="1">
    <citation type="journal article" date="2021" name="BMC Biol.">
        <title>Horizontally acquired antibacterial genes associated with adaptive radiation of ladybird beetles.</title>
        <authorList>
            <person name="Li H.S."/>
            <person name="Tang X.F."/>
            <person name="Huang Y.H."/>
            <person name="Xu Z.Y."/>
            <person name="Chen M.L."/>
            <person name="Du X.Y."/>
            <person name="Qiu B.Y."/>
            <person name="Chen P.T."/>
            <person name="Zhang W."/>
            <person name="Slipinski A."/>
            <person name="Escalona H.E."/>
            <person name="Waterhouse R.M."/>
            <person name="Zwick A."/>
            <person name="Pang H."/>
        </authorList>
    </citation>
    <scope>NUCLEOTIDE SEQUENCE [LARGE SCALE GENOMIC DNA]</scope>
    <source>
        <strain evidence="8">SYSU2018</strain>
    </source>
</reference>
<evidence type="ECO:0000256" key="2">
    <source>
        <dbReference type="ARBA" id="ARBA00022723"/>
    </source>
</evidence>
<proteinExistence type="predicted"/>
<feature type="domain" description="Superoxide dismutase copper/zinc binding" evidence="7">
    <location>
        <begin position="22"/>
        <end position="108"/>
    </location>
</feature>
<protein>
    <recommendedName>
        <fullName evidence="1">superoxide dismutase</fullName>
        <ecNumber evidence="1">1.15.1.1</ecNumber>
    </recommendedName>
</protein>
<dbReference type="Proteomes" id="UP001516400">
    <property type="component" value="Unassembled WGS sequence"/>
</dbReference>
<evidence type="ECO:0000256" key="3">
    <source>
        <dbReference type="ARBA" id="ARBA00022833"/>
    </source>
</evidence>
<dbReference type="Pfam" id="PF00080">
    <property type="entry name" value="Sod_Cu"/>
    <property type="match status" value="1"/>
</dbReference>
<dbReference type="GO" id="GO:0046872">
    <property type="term" value="F:metal ion binding"/>
    <property type="evidence" value="ECO:0007669"/>
    <property type="project" value="UniProtKB-KW"/>
</dbReference>
<dbReference type="AlphaFoldDB" id="A0ABD2MTR8"/>
<accession>A0ABD2MTR8</accession>